<proteinExistence type="predicted"/>
<keyword evidence="2" id="KW-1185">Reference proteome</keyword>
<name>A0A9K3MYI6_HELAN</name>
<comment type="caution">
    <text evidence="1">The sequence shown here is derived from an EMBL/GenBank/DDBJ whole genome shotgun (WGS) entry which is preliminary data.</text>
</comment>
<sequence length="40" mass="4447">MSKALMVFGDSMVWAEVGDSRVFGEPYHAYHVDVLIQSSS</sequence>
<reference evidence="1" key="1">
    <citation type="journal article" date="2017" name="Nature">
        <title>The sunflower genome provides insights into oil metabolism, flowering and Asterid evolution.</title>
        <authorList>
            <person name="Badouin H."/>
            <person name="Gouzy J."/>
            <person name="Grassa C.J."/>
            <person name="Murat F."/>
            <person name="Staton S.E."/>
            <person name="Cottret L."/>
            <person name="Lelandais-Briere C."/>
            <person name="Owens G.L."/>
            <person name="Carrere S."/>
            <person name="Mayjonade B."/>
            <person name="Legrand L."/>
            <person name="Gill N."/>
            <person name="Kane N.C."/>
            <person name="Bowers J.E."/>
            <person name="Hubner S."/>
            <person name="Bellec A."/>
            <person name="Berard A."/>
            <person name="Berges H."/>
            <person name="Blanchet N."/>
            <person name="Boniface M.C."/>
            <person name="Brunel D."/>
            <person name="Catrice O."/>
            <person name="Chaidir N."/>
            <person name="Claudel C."/>
            <person name="Donnadieu C."/>
            <person name="Faraut T."/>
            <person name="Fievet G."/>
            <person name="Helmstetter N."/>
            <person name="King M."/>
            <person name="Knapp S.J."/>
            <person name="Lai Z."/>
            <person name="Le Paslier M.C."/>
            <person name="Lippi Y."/>
            <person name="Lorenzon L."/>
            <person name="Mandel J.R."/>
            <person name="Marage G."/>
            <person name="Marchand G."/>
            <person name="Marquand E."/>
            <person name="Bret-Mestries E."/>
            <person name="Morien E."/>
            <person name="Nambeesan S."/>
            <person name="Nguyen T."/>
            <person name="Pegot-Espagnet P."/>
            <person name="Pouilly N."/>
            <person name="Raftis F."/>
            <person name="Sallet E."/>
            <person name="Schiex T."/>
            <person name="Thomas J."/>
            <person name="Vandecasteele C."/>
            <person name="Vares D."/>
            <person name="Vear F."/>
            <person name="Vautrin S."/>
            <person name="Crespi M."/>
            <person name="Mangin B."/>
            <person name="Burke J.M."/>
            <person name="Salse J."/>
            <person name="Munos S."/>
            <person name="Vincourt P."/>
            <person name="Rieseberg L.H."/>
            <person name="Langlade N.B."/>
        </authorList>
    </citation>
    <scope>NUCLEOTIDE SEQUENCE</scope>
    <source>
        <tissue evidence="1">Leaves</tissue>
    </source>
</reference>
<dbReference type="Gramene" id="mRNA:HanXRQr2_Chr11g0471041">
    <property type="protein sequence ID" value="mRNA:HanXRQr2_Chr11g0471041"/>
    <property type="gene ID" value="HanXRQr2_Chr11g0471041"/>
</dbReference>
<accession>A0A9K3MYI6</accession>
<reference evidence="1" key="2">
    <citation type="submission" date="2020-06" db="EMBL/GenBank/DDBJ databases">
        <title>Helianthus annuus Genome sequencing and assembly Release 2.</title>
        <authorList>
            <person name="Gouzy J."/>
            <person name="Langlade N."/>
            <person name="Munos S."/>
        </authorList>
    </citation>
    <scope>NUCLEOTIDE SEQUENCE</scope>
    <source>
        <tissue evidence="1">Leaves</tissue>
    </source>
</reference>
<protein>
    <submittedName>
        <fullName evidence="1">Uncharacterized protein</fullName>
    </submittedName>
</protein>
<organism evidence="1 2">
    <name type="scientific">Helianthus annuus</name>
    <name type="common">Common sunflower</name>
    <dbReference type="NCBI Taxonomy" id="4232"/>
    <lineage>
        <taxon>Eukaryota</taxon>
        <taxon>Viridiplantae</taxon>
        <taxon>Streptophyta</taxon>
        <taxon>Embryophyta</taxon>
        <taxon>Tracheophyta</taxon>
        <taxon>Spermatophyta</taxon>
        <taxon>Magnoliopsida</taxon>
        <taxon>eudicotyledons</taxon>
        <taxon>Gunneridae</taxon>
        <taxon>Pentapetalae</taxon>
        <taxon>asterids</taxon>
        <taxon>campanulids</taxon>
        <taxon>Asterales</taxon>
        <taxon>Asteraceae</taxon>
        <taxon>Asteroideae</taxon>
        <taxon>Heliantheae alliance</taxon>
        <taxon>Heliantheae</taxon>
        <taxon>Helianthus</taxon>
    </lineage>
</organism>
<dbReference type="AlphaFoldDB" id="A0A9K3MYI6"/>
<evidence type="ECO:0000313" key="2">
    <source>
        <dbReference type="Proteomes" id="UP000215914"/>
    </source>
</evidence>
<dbReference type="EMBL" id="MNCJ02000326">
    <property type="protein sequence ID" value="KAF5780365.1"/>
    <property type="molecule type" value="Genomic_DNA"/>
</dbReference>
<dbReference type="Proteomes" id="UP000215914">
    <property type="component" value="Unassembled WGS sequence"/>
</dbReference>
<evidence type="ECO:0000313" key="1">
    <source>
        <dbReference type="EMBL" id="KAF5780365.1"/>
    </source>
</evidence>
<gene>
    <name evidence="1" type="ORF">HanXRQr2_Chr11g0471041</name>
</gene>